<proteinExistence type="predicted"/>
<gene>
    <name evidence="1" type="ORF">SDC9_126154</name>
</gene>
<evidence type="ECO:0000313" key="1">
    <source>
        <dbReference type="EMBL" id="MPM79123.1"/>
    </source>
</evidence>
<protein>
    <recommendedName>
        <fullName evidence="2">Phage tail assembly protein</fullName>
    </recommendedName>
</protein>
<name>A0A645CQB5_9ZZZZ</name>
<reference evidence="1" key="1">
    <citation type="submission" date="2019-08" db="EMBL/GenBank/DDBJ databases">
        <authorList>
            <person name="Kucharzyk K."/>
            <person name="Murdoch R.W."/>
            <person name="Higgins S."/>
            <person name="Loffler F."/>
        </authorList>
    </citation>
    <scope>NUCLEOTIDE SEQUENCE</scope>
</reference>
<evidence type="ECO:0008006" key="2">
    <source>
        <dbReference type="Google" id="ProtNLM"/>
    </source>
</evidence>
<accession>A0A645CQB5</accession>
<comment type="caution">
    <text evidence="1">The sequence shown here is derived from an EMBL/GenBank/DDBJ whole genome shotgun (WGS) entry which is preliminary data.</text>
</comment>
<organism evidence="1">
    <name type="scientific">bioreactor metagenome</name>
    <dbReference type="NCBI Taxonomy" id="1076179"/>
    <lineage>
        <taxon>unclassified sequences</taxon>
        <taxon>metagenomes</taxon>
        <taxon>ecological metagenomes</taxon>
    </lineage>
</organism>
<dbReference type="AlphaFoldDB" id="A0A645CQB5"/>
<sequence length="120" mass="13323">MQTVFEFELPKGYVDSSGEVHKKGKMRLATAGDEIGATRDPRVLSSPSYLTIVILSKVITELEGMEAIAPNIIERFFTADLAFLQDMYQKINNIEAPTMTVVCPKCGEIHKVALNFTREG</sequence>
<dbReference type="EMBL" id="VSSQ01029131">
    <property type="protein sequence ID" value="MPM79123.1"/>
    <property type="molecule type" value="Genomic_DNA"/>
</dbReference>